<dbReference type="OrthoDB" id="10267127at2759"/>
<dbReference type="GO" id="GO:0005737">
    <property type="term" value="C:cytoplasm"/>
    <property type="evidence" value="ECO:0007669"/>
    <property type="project" value="TreeGrafter"/>
</dbReference>
<evidence type="ECO:0000313" key="2">
    <source>
        <dbReference type="EMBL" id="EEA22970.1"/>
    </source>
</evidence>
<dbReference type="Proteomes" id="UP000001294">
    <property type="component" value="Unassembled WGS sequence"/>
</dbReference>
<dbReference type="GO" id="GO:0000298">
    <property type="term" value="F:endopolyphosphatase activity"/>
    <property type="evidence" value="ECO:0007669"/>
    <property type="project" value="TreeGrafter"/>
</dbReference>
<dbReference type="GO" id="GO:0006798">
    <property type="term" value="P:polyphosphate catabolic process"/>
    <property type="evidence" value="ECO:0007669"/>
    <property type="project" value="TreeGrafter"/>
</dbReference>
<dbReference type="SUPFAM" id="SSF56300">
    <property type="entry name" value="Metallo-dependent phosphatases"/>
    <property type="match status" value="1"/>
</dbReference>
<dbReference type="PhylomeDB" id="B6QHX5"/>
<proteinExistence type="predicted"/>
<organism evidence="2 3">
    <name type="scientific">Talaromyces marneffei (strain ATCC 18224 / CBS 334.59 / QM 7333)</name>
    <name type="common">Penicillium marneffei</name>
    <dbReference type="NCBI Taxonomy" id="441960"/>
    <lineage>
        <taxon>Eukaryota</taxon>
        <taxon>Fungi</taxon>
        <taxon>Dikarya</taxon>
        <taxon>Ascomycota</taxon>
        <taxon>Pezizomycotina</taxon>
        <taxon>Eurotiomycetes</taxon>
        <taxon>Eurotiomycetidae</taxon>
        <taxon>Eurotiales</taxon>
        <taxon>Trichocomaceae</taxon>
        <taxon>Talaromyces</taxon>
        <taxon>Talaromyces sect. Talaromyces</taxon>
    </lineage>
</organism>
<dbReference type="CDD" id="cd00144">
    <property type="entry name" value="MPP_PPP_family"/>
    <property type="match status" value="1"/>
</dbReference>
<dbReference type="EMBL" id="DS995902">
    <property type="protein sequence ID" value="EEA22970.1"/>
    <property type="molecule type" value="Genomic_DNA"/>
</dbReference>
<dbReference type="InterPro" id="IPR029052">
    <property type="entry name" value="Metallo-depent_PP-like"/>
</dbReference>
<dbReference type="PANTHER" id="PTHR42850">
    <property type="entry name" value="METALLOPHOSPHOESTERASE"/>
    <property type="match status" value="1"/>
</dbReference>
<dbReference type="Pfam" id="PF00149">
    <property type="entry name" value="Metallophos"/>
    <property type="match status" value="1"/>
</dbReference>
<gene>
    <name evidence="2" type="ORF">PMAA_095730</name>
</gene>
<evidence type="ECO:0000259" key="1">
    <source>
        <dbReference type="Pfam" id="PF00149"/>
    </source>
</evidence>
<dbReference type="PANTHER" id="PTHR42850:SF4">
    <property type="entry name" value="ZINC-DEPENDENT ENDOPOLYPHOSPHATASE"/>
    <property type="match status" value="1"/>
</dbReference>
<keyword evidence="3" id="KW-1185">Reference proteome</keyword>
<feature type="domain" description="Calcineurin-like phosphoesterase" evidence="1">
    <location>
        <begin position="102"/>
        <end position="251"/>
    </location>
</feature>
<sequence>MARLAWIISLLMAPIVKRSLLGSAASLMLLYMAWEFYMLQPSSLEEYPVIFEPLNMEILGSLSDWEMPNRRPEFSDLPAMKTLDPAFLPDYEQSFFSFRRRRLVFIGDVHGCFDELEELLRKISLTRRDHLIFTGDMINKGPQSGKVVDLARQLGASCVQGNHEDRILLIRTDLQSRGILDSGSVNAYDLPAYDWNDRQLARSLADDQAAWLQECPAILKIGQVKDMGEVVVVHGGLHPAVPLEQQELTSVMSTKTTFYRAFPWFRVYNQLNMLLLQGSIVPAPPYTNLTTVIYGGQSFEIRQYTKGLNSGCVHGGDLTALIIEDGGKSQVVQVRCKKHVQS</sequence>
<dbReference type="AlphaFoldDB" id="B6QHX5"/>
<evidence type="ECO:0000313" key="3">
    <source>
        <dbReference type="Proteomes" id="UP000001294"/>
    </source>
</evidence>
<dbReference type="GO" id="GO:0016791">
    <property type="term" value="F:phosphatase activity"/>
    <property type="evidence" value="ECO:0007669"/>
    <property type="project" value="TreeGrafter"/>
</dbReference>
<accession>B6QHX5</accession>
<dbReference type="InterPro" id="IPR004843">
    <property type="entry name" value="Calcineurin-like_PHP"/>
</dbReference>
<dbReference type="InterPro" id="IPR050126">
    <property type="entry name" value="Ap4A_hydrolase"/>
</dbReference>
<dbReference type="Gene3D" id="3.60.21.10">
    <property type="match status" value="1"/>
</dbReference>
<dbReference type="VEuPathDB" id="FungiDB:PMAA_095730"/>
<protein>
    <recommendedName>
        <fullName evidence="1">Calcineurin-like phosphoesterase domain-containing protein</fullName>
    </recommendedName>
</protein>
<name>B6QHX5_TALMQ</name>
<dbReference type="HOGENOM" id="CLU_023125_0_0_1"/>
<dbReference type="STRING" id="441960.B6QHX5"/>
<reference evidence="3" key="1">
    <citation type="journal article" date="2015" name="Genome Announc.">
        <title>Genome sequence of the AIDS-associated pathogen Penicillium marneffei (ATCC18224) and its near taxonomic relative Talaromyces stipitatus (ATCC10500).</title>
        <authorList>
            <person name="Nierman W.C."/>
            <person name="Fedorova-Abrams N.D."/>
            <person name="Andrianopoulos A."/>
        </authorList>
    </citation>
    <scope>NUCLEOTIDE SEQUENCE [LARGE SCALE GENOMIC DNA]</scope>
    <source>
        <strain evidence="3">ATCC 18224 / CBS 334.59 / QM 7333</strain>
    </source>
</reference>